<keyword evidence="1" id="KW-0812">Transmembrane</keyword>
<gene>
    <name evidence="2" type="ORF">VL15_11415</name>
</gene>
<evidence type="ECO:0000313" key="2">
    <source>
        <dbReference type="EMBL" id="KML59206.1"/>
    </source>
</evidence>
<reference evidence="2 3" key="1">
    <citation type="submission" date="2015-05" db="EMBL/GenBank/DDBJ databases">
        <title>Draft genome of Burkholderia cepacia LK29.</title>
        <authorList>
            <person name="Chan X.Y."/>
        </authorList>
    </citation>
    <scope>NUCLEOTIDE SEQUENCE [LARGE SCALE GENOMIC DNA]</scope>
    <source>
        <strain evidence="2 3">LK29</strain>
    </source>
</reference>
<dbReference type="PATRIC" id="fig|292.27.peg.1995"/>
<sequence>MFFQSFAVRLKRIVHVACDRSFVSGLSPLAHAFSNWRGTALAHVPAVPRPLDCLLVAAMAAAIALAALLCSAASRLGFAQVWRVGGWLP</sequence>
<organism evidence="2 3">
    <name type="scientific">Burkholderia cepacia</name>
    <name type="common">Pseudomonas cepacia</name>
    <dbReference type="NCBI Taxonomy" id="292"/>
    <lineage>
        <taxon>Bacteria</taxon>
        <taxon>Pseudomonadati</taxon>
        <taxon>Pseudomonadota</taxon>
        <taxon>Betaproteobacteria</taxon>
        <taxon>Burkholderiales</taxon>
        <taxon>Burkholderiaceae</taxon>
        <taxon>Burkholderia</taxon>
        <taxon>Burkholderia cepacia complex</taxon>
    </lineage>
</organism>
<feature type="transmembrane region" description="Helical" evidence="1">
    <location>
        <begin position="54"/>
        <end position="73"/>
    </location>
</feature>
<name>A0A0J5X3P9_BURCE</name>
<proteinExistence type="predicted"/>
<comment type="caution">
    <text evidence="2">The sequence shown here is derived from an EMBL/GenBank/DDBJ whole genome shotgun (WGS) entry which is preliminary data.</text>
</comment>
<accession>A0A0J5X3P9</accession>
<keyword evidence="1" id="KW-0472">Membrane</keyword>
<dbReference type="RefSeq" id="WP_048245588.1">
    <property type="nucleotide sequence ID" value="NZ_LDWR01000018.1"/>
</dbReference>
<dbReference type="EMBL" id="LDWR01000018">
    <property type="protein sequence ID" value="KML59206.1"/>
    <property type="molecule type" value="Genomic_DNA"/>
</dbReference>
<protein>
    <submittedName>
        <fullName evidence="2">Uncharacterized protein</fullName>
    </submittedName>
</protein>
<evidence type="ECO:0000313" key="3">
    <source>
        <dbReference type="Proteomes" id="UP000036338"/>
    </source>
</evidence>
<dbReference type="Proteomes" id="UP000036338">
    <property type="component" value="Unassembled WGS sequence"/>
</dbReference>
<dbReference type="AlphaFoldDB" id="A0A0J5X3P9"/>
<keyword evidence="1" id="KW-1133">Transmembrane helix</keyword>
<evidence type="ECO:0000256" key="1">
    <source>
        <dbReference type="SAM" id="Phobius"/>
    </source>
</evidence>